<dbReference type="Pfam" id="PF12639">
    <property type="entry name" value="Colicin-DNase"/>
    <property type="match status" value="1"/>
</dbReference>
<dbReference type="EMBL" id="UGNP01000001">
    <property type="protein sequence ID" value="STX10540.1"/>
    <property type="molecule type" value="Genomic_DNA"/>
</dbReference>
<name>A0A8B4QCQ4_9BACL</name>
<evidence type="ECO:0000256" key="1">
    <source>
        <dbReference type="SAM" id="MobiDB-lite"/>
    </source>
</evidence>
<comment type="caution">
    <text evidence="2">The sequence shown here is derived from an EMBL/GenBank/DDBJ whole genome shotgun (WGS) entry which is preliminary data.</text>
</comment>
<dbReference type="AlphaFoldDB" id="A0A8B4QCQ4"/>
<reference evidence="2 4" key="1">
    <citation type="submission" date="2018-06" db="EMBL/GenBank/DDBJ databases">
        <authorList>
            <consortium name="Pathogen Informatics"/>
            <person name="Doyle S."/>
        </authorList>
    </citation>
    <scope>NUCLEOTIDE SEQUENCE [LARGE SCALE GENOMIC DNA]</scope>
    <source>
        <strain evidence="2 4">NCTC10597</strain>
    </source>
</reference>
<dbReference type="RefSeq" id="WP_109350620.1">
    <property type="nucleotide sequence ID" value="NZ_BJUE01000048.1"/>
</dbReference>
<feature type="region of interest" description="Disordered" evidence="1">
    <location>
        <begin position="1"/>
        <end position="52"/>
    </location>
</feature>
<feature type="compositionally biased region" description="Low complexity" evidence="1">
    <location>
        <begin position="1"/>
        <end position="17"/>
    </location>
</feature>
<evidence type="ECO:0000313" key="5">
    <source>
        <dbReference type="Proteomes" id="UP000294641"/>
    </source>
</evidence>
<feature type="compositionally biased region" description="Polar residues" evidence="1">
    <location>
        <begin position="32"/>
        <end position="46"/>
    </location>
</feature>
<dbReference type="EMBL" id="SNZG01000040">
    <property type="protein sequence ID" value="TDR34348.1"/>
    <property type="molecule type" value="Genomic_DNA"/>
</dbReference>
<evidence type="ECO:0000313" key="3">
    <source>
        <dbReference type="EMBL" id="TDR34348.1"/>
    </source>
</evidence>
<dbReference type="Proteomes" id="UP000294641">
    <property type="component" value="Unassembled WGS sequence"/>
</dbReference>
<organism evidence="2 4">
    <name type="scientific">Kurthia zopfii</name>
    <dbReference type="NCBI Taxonomy" id="1650"/>
    <lineage>
        <taxon>Bacteria</taxon>
        <taxon>Bacillati</taxon>
        <taxon>Bacillota</taxon>
        <taxon>Bacilli</taxon>
        <taxon>Bacillales</taxon>
        <taxon>Caryophanaceae</taxon>
        <taxon>Kurthia</taxon>
    </lineage>
</organism>
<sequence>MSIIGSSLSEVVSSTVEKTQEVPAIENVKELPTSTTEGTEGNSNVESDGESRSVICRNESLEGDCHPISGVEFEKKTVELPDGTQIEGVFPIFESEFDAQLDETQYNQSDAKQFKEANNQLKEAISNNPELSEQFTDEQIEQIEAGDTPEGYVWHHSEEPGTLQLVDTTTHAQTGHTGGRSLWGGGSDNR</sequence>
<dbReference type="OrthoDB" id="2186822at2"/>
<reference evidence="3 5" key="2">
    <citation type="submission" date="2019-03" db="EMBL/GenBank/DDBJ databases">
        <title>Genomic Encyclopedia of Type Strains, Phase IV (KMG-IV): sequencing the most valuable type-strain genomes for metagenomic binning, comparative biology and taxonomic classification.</title>
        <authorList>
            <person name="Goeker M."/>
        </authorList>
    </citation>
    <scope>NUCLEOTIDE SEQUENCE [LARGE SCALE GENOMIC DNA]</scope>
    <source>
        <strain evidence="3 5">DSM 20580</strain>
    </source>
</reference>
<gene>
    <name evidence="3" type="ORF">DFR61_1403</name>
    <name evidence="2" type="ORF">NCTC10597_02287</name>
</gene>
<accession>A0A8B4QCQ4</accession>
<evidence type="ECO:0000313" key="4">
    <source>
        <dbReference type="Proteomes" id="UP000254330"/>
    </source>
</evidence>
<dbReference type="Proteomes" id="UP000254330">
    <property type="component" value="Unassembled WGS sequence"/>
</dbReference>
<evidence type="ECO:0000313" key="2">
    <source>
        <dbReference type="EMBL" id="STX10540.1"/>
    </source>
</evidence>
<protein>
    <submittedName>
        <fullName evidence="3">Colicin-lik bacteriocin with DNase/tRNase domain</fullName>
    </submittedName>
</protein>
<proteinExistence type="predicted"/>
<feature type="compositionally biased region" description="Gly residues" evidence="1">
    <location>
        <begin position="176"/>
        <end position="190"/>
    </location>
</feature>
<keyword evidence="5" id="KW-1185">Reference proteome</keyword>
<feature type="region of interest" description="Disordered" evidence="1">
    <location>
        <begin position="170"/>
        <end position="190"/>
    </location>
</feature>